<dbReference type="Gene3D" id="2.40.160.20">
    <property type="match status" value="1"/>
</dbReference>
<sequence length="162" mass="18501">MIKFYLLILLNLPLFSDALLDTLNKKLPGKSFVSLGLVQQISNNYRNGQALNLNYSFIHRKKFGIEVNYTQSLSEAKHRKLDITKDFSSLSILPSYLIVLDNNVGIKTKLGYAKNKNAQDGLSYGAELIFQITKTIGLSVSYQQMNKDMKYLMINTVYRLKH</sequence>
<protein>
    <recommendedName>
        <fullName evidence="2">Outer membrane protein beta-barrel domain-containing protein</fullName>
    </recommendedName>
</protein>
<dbReference type="InterPro" id="IPR011250">
    <property type="entry name" value="OMP/PagP_B-barrel"/>
</dbReference>
<evidence type="ECO:0000313" key="1">
    <source>
        <dbReference type="EMBL" id="SFV56990.1"/>
    </source>
</evidence>
<gene>
    <name evidence="1" type="ORF">MNB_SV-14-1666</name>
</gene>
<accession>A0A1W1BTR0</accession>
<dbReference type="EMBL" id="FPHN01000072">
    <property type="protein sequence ID" value="SFV56990.1"/>
    <property type="molecule type" value="Genomic_DNA"/>
</dbReference>
<reference evidence="1" key="1">
    <citation type="submission" date="2016-10" db="EMBL/GenBank/DDBJ databases">
        <authorList>
            <person name="de Groot N.N."/>
        </authorList>
    </citation>
    <scope>NUCLEOTIDE SEQUENCE</scope>
</reference>
<evidence type="ECO:0008006" key="2">
    <source>
        <dbReference type="Google" id="ProtNLM"/>
    </source>
</evidence>
<proteinExistence type="predicted"/>
<dbReference type="SUPFAM" id="SSF56925">
    <property type="entry name" value="OMPA-like"/>
    <property type="match status" value="1"/>
</dbReference>
<organism evidence="1">
    <name type="scientific">hydrothermal vent metagenome</name>
    <dbReference type="NCBI Taxonomy" id="652676"/>
    <lineage>
        <taxon>unclassified sequences</taxon>
        <taxon>metagenomes</taxon>
        <taxon>ecological metagenomes</taxon>
    </lineage>
</organism>
<name>A0A1W1BTR0_9ZZZZ</name>
<dbReference type="AlphaFoldDB" id="A0A1W1BTR0"/>